<dbReference type="PRINTS" id="PR00376">
    <property type="entry name" value="IL1BCENZYME"/>
</dbReference>
<name>A0AAV2QUK6_MEGNR</name>
<dbReference type="GO" id="GO:0005737">
    <property type="term" value="C:cytoplasm"/>
    <property type="evidence" value="ECO:0007669"/>
    <property type="project" value="TreeGrafter"/>
</dbReference>
<dbReference type="SMART" id="SM00115">
    <property type="entry name" value="CASc"/>
    <property type="match status" value="1"/>
</dbReference>
<evidence type="ECO:0000313" key="3">
    <source>
        <dbReference type="EMBL" id="CAL4101550.1"/>
    </source>
</evidence>
<proteinExistence type="inferred from homology"/>
<organism evidence="3 4">
    <name type="scientific">Meganyctiphanes norvegica</name>
    <name type="common">Northern krill</name>
    <name type="synonym">Thysanopoda norvegica</name>
    <dbReference type="NCBI Taxonomy" id="48144"/>
    <lineage>
        <taxon>Eukaryota</taxon>
        <taxon>Metazoa</taxon>
        <taxon>Ecdysozoa</taxon>
        <taxon>Arthropoda</taxon>
        <taxon>Crustacea</taxon>
        <taxon>Multicrustacea</taxon>
        <taxon>Malacostraca</taxon>
        <taxon>Eumalacostraca</taxon>
        <taxon>Eucarida</taxon>
        <taxon>Euphausiacea</taxon>
        <taxon>Euphausiidae</taxon>
        <taxon>Meganyctiphanes</taxon>
    </lineage>
</organism>
<dbReference type="InterPro" id="IPR002398">
    <property type="entry name" value="Pept_C14"/>
</dbReference>
<dbReference type="InterPro" id="IPR015917">
    <property type="entry name" value="Pept_C14A"/>
</dbReference>
<dbReference type="InterPro" id="IPR001309">
    <property type="entry name" value="Pept_C14_p20"/>
</dbReference>
<evidence type="ECO:0000313" key="4">
    <source>
        <dbReference type="Proteomes" id="UP001497623"/>
    </source>
</evidence>
<dbReference type="PANTHER" id="PTHR10454">
    <property type="entry name" value="CASPASE"/>
    <property type="match status" value="1"/>
</dbReference>
<evidence type="ECO:0000256" key="1">
    <source>
        <dbReference type="ARBA" id="ARBA00010134"/>
    </source>
</evidence>
<dbReference type="InterPro" id="IPR029030">
    <property type="entry name" value="Caspase-like_dom_sf"/>
</dbReference>
<reference evidence="3 4" key="1">
    <citation type="submission" date="2024-05" db="EMBL/GenBank/DDBJ databases">
        <authorList>
            <person name="Wallberg A."/>
        </authorList>
    </citation>
    <scope>NUCLEOTIDE SEQUENCE [LARGE SCALE GENOMIC DNA]</scope>
</reference>
<dbReference type="SUPFAM" id="SSF52129">
    <property type="entry name" value="Caspase-like"/>
    <property type="match status" value="1"/>
</dbReference>
<comment type="caution">
    <text evidence="3">The sequence shown here is derived from an EMBL/GenBank/DDBJ whole genome shotgun (WGS) entry which is preliminary data.</text>
</comment>
<protein>
    <recommendedName>
        <fullName evidence="2">Caspase family p20 domain-containing protein</fullName>
    </recommendedName>
</protein>
<accession>A0AAV2QUK6</accession>
<dbReference type="GO" id="GO:0006508">
    <property type="term" value="P:proteolysis"/>
    <property type="evidence" value="ECO:0007669"/>
    <property type="project" value="InterPro"/>
</dbReference>
<sequence length="304" mass="35539">SKRTKKMASWSINEQSETCDVIDEPEDHANAKPMLYDSEGNRGVVHIFNYYEFKDKERVDQFEGGEEDAKALLKVFKSMEYNVKVWDNLSKAKTDKAFQDIQRTKGLSKEFVLIFYILSHGKDQNTYLSSDFRKNNLMEKIIMFRKDKCTAMRYKPVIWFGDFCRGSKLQRGVGPVSAKFDTKAEPGMYKYGKEEGLTNTAYIMSSGPGFLSMYDREQAFTPIICQMLKEKTYQMNNLDDKWFMELNARLRKNKLTNSARQVFDPFPGQLFFEEGFSFRFDRHTIGKRAIPPRKFPARKSKERA</sequence>
<dbReference type="Gene3D" id="3.40.50.1460">
    <property type="match status" value="1"/>
</dbReference>
<dbReference type="GO" id="GO:0043525">
    <property type="term" value="P:positive regulation of neuron apoptotic process"/>
    <property type="evidence" value="ECO:0007669"/>
    <property type="project" value="TreeGrafter"/>
</dbReference>
<dbReference type="Proteomes" id="UP001497623">
    <property type="component" value="Unassembled WGS sequence"/>
</dbReference>
<dbReference type="Pfam" id="PF00656">
    <property type="entry name" value="Peptidase_C14"/>
    <property type="match status" value="1"/>
</dbReference>
<dbReference type="EMBL" id="CAXKWB010011481">
    <property type="protein sequence ID" value="CAL4101550.1"/>
    <property type="molecule type" value="Genomic_DNA"/>
</dbReference>
<dbReference type="AlphaFoldDB" id="A0AAV2QUK6"/>
<dbReference type="InterPro" id="IPR011600">
    <property type="entry name" value="Pept_C14_caspase"/>
</dbReference>
<gene>
    <name evidence="3" type="ORF">MNOR_LOCUS17037</name>
</gene>
<comment type="similarity">
    <text evidence="1">Belongs to the peptidase C14A family.</text>
</comment>
<keyword evidence="4" id="KW-1185">Reference proteome</keyword>
<feature type="domain" description="Caspase family p20" evidence="2">
    <location>
        <begin position="41"/>
        <end position="168"/>
    </location>
</feature>
<dbReference type="PANTHER" id="PTHR10454:SF210">
    <property type="entry name" value="CASPASE-2"/>
    <property type="match status" value="1"/>
</dbReference>
<dbReference type="GO" id="GO:0006915">
    <property type="term" value="P:apoptotic process"/>
    <property type="evidence" value="ECO:0007669"/>
    <property type="project" value="TreeGrafter"/>
</dbReference>
<dbReference type="GO" id="GO:0004197">
    <property type="term" value="F:cysteine-type endopeptidase activity"/>
    <property type="evidence" value="ECO:0007669"/>
    <property type="project" value="InterPro"/>
</dbReference>
<evidence type="ECO:0000259" key="2">
    <source>
        <dbReference type="PROSITE" id="PS50208"/>
    </source>
</evidence>
<dbReference type="PROSITE" id="PS50208">
    <property type="entry name" value="CASPASE_P20"/>
    <property type="match status" value="1"/>
</dbReference>
<feature type="non-terminal residue" evidence="3">
    <location>
        <position position="1"/>
    </location>
</feature>